<keyword evidence="2" id="KW-0805">Transcription regulation</keyword>
<dbReference type="Pfam" id="PF08281">
    <property type="entry name" value="Sigma70_r4_2"/>
    <property type="match status" value="1"/>
</dbReference>
<dbReference type="PANTHER" id="PTHR43133:SF8">
    <property type="entry name" value="RNA POLYMERASE SIGMA FACTOR HI_1459-RELATED"/>
    <property type="match status" value="1"/>
</dbReference>
<evidence type="ECO:0000259" key="7">
    <source>
        <dbReference type="Pfam" id="PF04542"/>
    </source>
</evidence>
<keyword evidence="4" id="KW-0238">DNA-binding</keyword>
<dbReference type="PANTHER" id="PTHR43133">
    <property type="entry name" value="RNA POLYMERASE ECF-TYPE SIGMA FACTO"/>
    <property type="match status" value="1"/>
</dbReference>
<sequence>MRVSDPLVFDPLAGLMTKASRGDRAAAAALVEAVSPRLWRISWRLLRDAAEAEDVTQEALIRLWKILPSWQTGRARIETWLHQVTTNLCFDRLRKAGRFVEEGTAPEPTDPGPMPDTGMQQQAVRDRIDAALAALPDRQRAALVLTHFEELAAKDVGDILGVSVDAVESLLARGRRALRVALAAERADLLNSSVEGHAACL</sequence>
<dbReference type="SUPFAM" id="SSF88659">
    <property type="entry name" value="Sigma3 and sigma4 domains of RNA polymerase sigma factors"/>
    <property type="match status" value="1"/>
</dbReference>
<evidence type="ECO:0000256" key="1">
    <source>
        <dbReference type="ARBA" id="ARBA00010641"/>
    </source>
</evidence>
<dbReference type="InterPro" id="IPR013249">
    <property type="entry name" value="RNA_pol_sigma70_r4_t2"/>
</dbReference>
<dbReference type="OrthoDB" id="9780326at2"/>
<evidence type="ECO:0000256" key="3">
    <source>
        <dbReference type="ARBA" id="ARBA00023082"/>
    </source>
</evidence>
<dbReference type="InterPro" id="IPR013325">
    <property type="entry name" value="RNA_pol_sigma_r2"/>
</dbReference>
<comment type="similarity">
    <text evidence="1">Belongs to the sigma-70 factor family. ECF subfamily.</text>
</comment>
<dbReference type="InterPro" id="IPR036388">
    <property type="entry name" value="WH-like_DNA-bd_sf"/>
</dbReference>
<dbReference type="CDD" id="cd06171">
    <property type="entry name" value="Sigma70_r4"/>
    <property type="match status" value="1"/>
</dbReference>
<dbReference type="Pfam" id="PF04542">
    <property type="entry name" value="Sigma70_r2"/>
    <property type="match status" value="1"/>
</dbReference>
<evidence type="ECO:0000256" key="6">
    <source>
        <dbReference type="SAM" id="MobiDB-lite"/>
    </source>
</evidence>
<dbReference type="SUPFAM" id="SSF88946">
    <property type="entry name" value="Sigma2 domain of RNA polymerase sigma factors"/>
    <property type="match status" value="1"/>
</dbReference>
<dbReference type="NCBIfam" id="TIGR02937">
    <property type="entry name" value="sigma70-ECF"/>
    <property type="match status" value="1"/>
</dbReference>
<keyword evidence="10" id="KW-1185">Reference proteome</keyword>
<evidence type="ECO:0000256" key="5">
    <source>
        <dbReference type="ARBA" id="ARBA00023163"/>
    </source>
</evidence>
<dbReference type="GO" id="GO:0006352">
    <property type="term" value="P:DNA-templated transcription initiation"/>
    <property type="evidence" value="ECO:0007669"/>
    <property type="project" value="InterPro"/>
</dbReference>
<evidence type="ECO:0000313" key="10">
    <source>
        <dbReference type="Proteomes" id="UP000245086"/>
    </source>
</evidence>
<accession>A0A2P2EAX7</accession>
<evidence type="ECO:0000313" key="9">
    <source>
        <dbReference type="EMBL" id="GBF58193.1"/>
    </source>
</evidence>
<feature type="domain" description="RNA polymerase sigma factor 70 region 4 type 2" evidence="8">
    <location>
        <begin position="126"/>
        <end position="178"/>
    </location>
</feature>
<keyword evidence="5" id="KW-0804">Transcription</keyword>
<proteinExistence type="inferred from homology"/>
<feature type="domain" description="RNA polymerase sigma-70 region 2" evidence="7">
    <location>
        <begin position="30"/>
        <end position="98"/>
    </location>
</feature>
<dbReference type="AlphaFoldDB" id="A0A2P2EAX7"/>
<comment type="caution">
    <text evidence="9">The sequence shown here is derived from an EMBL/GenBank/DDBJ whole genome shotgun (WGS) entry which is preliminary data.</text>
</comment>
<dbReference type="EMBL" id="BFBR01000005">
    <property type="protein sequence ID" value="GBF58193.1"/>
    <property type="molecule type" value="Genomic_DNA"/>
</dbReference>
<dbReference type="Gene3D" id="1.10.1740.10">
    <property type="match status" value="1"/>
</dbReference>
<evidence type="ECO:0000256" key="2">
    <source>
        <dbReference type="ARBA" id="ARBA00023015"/>
    </source>
</evidence>
<dbReference type="InterPro" id="IPR007627">
    <property type="entry name" value="RNA_pol_sigma70_r2"/>
</dbReference>
<dbReference type="InterPro" id="IPR039425">
    <property type="entry name" value="RNA_pol_sigma-70-like"/>
</dbReference>
<dbReference type="InterPro" id="IPR013324">
    <property type="entry name" value="RNA_pol_sigma_r3/r4-like"/>
</dbReference>
<reference evidence="9 10" key="1">
    <citation type="journal article" date="2018" name="Genome Announc.">
        <title>Draft Genome Sequence of "Candidatus Phycosocius bacilliformis," an Alphaproteobacterial Ectosymbiont of the Hydrocarbon-Producing Green Alga Botryococcus braunii.</title>
        <authorList>
            <person name="Tanabe Y."/>
            <person name="Yamaguchi H."/>
            <person name="Watanabe M.M."/>
        </authorList>
    </citation>
    <scope>NUCLEOTIDE SEQUENCE [LARGE SCALE GENOMIC DNA]</scope>
    <source>
        <strain evidence="9 10">BOTRYCO-2</strain>
    </source>
</reference>
<dbReference type="Gene3D" id="1.10.10.10">
    <property type="entry name" value="Winged helix-like DNA-binding domain superfamily/Winged helix DNA-binding domain"/>
    <property type="match status" value="1"/>
</dbReference>
<feature type="region of interest" description="Disordered" evidence="6">
    <location>
        <begin position="100"/>
        <end position="121"/>
    </location>
</feature>
<dbReference type="GO" id="GO:0003677">
    <property type="term" value="F:DNA binding"/>
    <property type="evidence" value="ECO:0007669"/>
    <property type="project" value="UniProtKB-KW"/>
</dbReference>
<organism evidence="9 10">
    <name type="scientific">Candidatus Phycosocius bacilliformis</name>
    <dbReference type="NCBI Taxonomy" id="1445552"/>
    <lineage>
        <taxon>Bacteria</taxon>
        <taxon>Pseudomonadati</taxon>
        <taxon>Pseudomonadota</taxon>
        <taxon>Alphaproteobacteria</taxon>
        <taxon>Caulobacterales</taxon>
        <taxon>Caulobacterales incertae sedis</taxon>
        <taxon>Candidatus Phycosocius</taxon>
    </lineage>
</organism>
<dbReference type="Proteomes" id="UP000245086">
    <property type="component" value="Unassembled WGS sequence"/>
</dbReference>
<dbReference type="GO" id="GO:0016987">
    <property type="term" value="F:sigma factor activity"/>
    <property type="evidence" value="ECO:0007669"/>
    <property type="project" value="UniProtKB-KW"/>
</dbReference>
<name>A0A2P2EAX7_9PROT</name>
<evidence type="ECO:0000259" key="8">
    <source>
        <dbReference type="Pfam" id="PF08281"/>
    </source>
</evidence>
<dbReference type="InterPro" id="IPR014284">
    <property type="entry name" value="RNA_pol_sigma-70_dom"/>
</dbReference>
<protein>
    <submittedName>
        <fullName evidence="9">ECF RNA polymerase sigma factor SigW</fullName>
    </submittedName>
</protein>
<keyword evidence="3" id="KW-0731">Sigma factor</keyword>
<evidence type="ECO:0000256" key="4">
    <source>
        <dbReference type="ARBA" id="ARBA00023125"/>
    </source>
</evidence>
<gene>
    <name evidence="9" type="primary">sigW</name>
    <name evidence="9" type="ORF">PbB2_01865</name>
</gene>